<sequence length="551" mass="58990">MLGIALSFYVGRSVSPTWQVSEVSLGVEIVDPGKAISAADSQLWELRGQTLTGVPVQTEECVRVEDADGQVEYFSLVPRKHWGYWSFLPAVMAVALCFITREPITALSGGILTGALLMNQYDVTGQILIPALATKSGAGILILYLWFLGGIMGLWSRNGAAQAFAELMTRHCVRGPVSARLVAWFLGVLFFQGGTLSTVLVGTTVRPVADKERVSHEELSYIVDSTASPIAVLLPFNAWPFYVQSLIFLPGVAFLATESDRIGFFMATVPLSFYAILAVLFTLLLCFDKLPFLSPAMKRAIVRSRETGELDRAGSQPLLAKELEGSDTPDDYRPSAFEFFIPLGLIIGVAVGTHIFLGSPNVHWAFGSALLVAFFITLIRGMSLENAVGGLTEGLKGVVYGSVVLLLAIVIGRISRETGGGVYLMDVFAGSLPFWVLPVLFQVLTMLIAFSTGTSFGTFAVSLPLVMPLAWATGLEAGLAHPQLYLSICFAAVINGSVYGDQCSPISDTTVLSSMATGCDLMDHVKTQIVPASVAALIAGTGWTIIALFCS</sequence>
<proteinExistence type="predicted"/>
<evidence type="ECO:0000256" key="4">
    <source>
        <dbReference type="ARBA" id="ARBA00022989"/>
    </source>
</evidence>
<dbReference type="GO" id="GO:0005886">
    <property type="term" value="C:plasma membrane"/>
    <property type="evidence" value="ECO:0007669"/>
    <property type="project" value="UniProtKB-SubCell"/>
</dbReference>
<name>A0A8J3DCU5_9BACT</name>
<feature type="transmembrane region" description="Helical" evidence="6">
    <location>
        <begin position="339"/>
        <end position="357"/>
    </location>
</feature>
<evidence type="ECO:0000313" key="9">
    <source>
        <dbReference type="Proteomes" id="UP000642829"/>
    </source>
</evidence>
<dbReference type="Pfam" id="PF03553">
    <property type="entry name" value="Na_H_antiporter"/>
    <property type="match status" value="1"/>
</dbReference>
<comment type="caution">
    <text evidence="8">The sequence shown here is derived from an EMBL/GenBank/DDBJ whole genome shotgun (WGS) entry which is preliminary data.</text>
</comment>
<organism evidence="8 9">
    <name type="scientific">Cerasicoccus arenae</name>
    <dbReference type="NCBI Taxonomy" id="424488"/>
    <lineage>
        <taxon>Bacteria</taxon>
        <taxon>Pseudomonadati</taxon>
        <taxon>Verrucomicrobiota</taxon>
        <taxon>Opitutia</taxon>
        <taxon>Puniceicoccales</taxon>
        <taxon>Cerasicoccaceae</taxon>
        <taxon>Cerasicoccus</taxon>
    </lineage>
</organism>
<evidence type="ECO:0000256" key="1">
    <source>
        <dbReference type="ARBA" id="ARBA00004651"/>
    </source>
</evidence>
<evidence type="ECO:0000256" key="2">
    <source>
        <dbReference type="ARBA" id="ARBA00022475"/>
    </source>
</evidence>
<dbReference type="EMBL" id="BMXG01000001">
    <property type="protein sequence ID" value="GHB90598.1"/>
    <property type="molecule type" value="Genomic_DNA"/>
</dbReference>
<feature type="transmembrane region" description="Helical" evidence="6">
    <location>
        <begin position="104"/>
        <end position="121"/>
    </location>
</feature>
<reference evidence="8" key="2">
    <citation type="submission" date="2020-09" db="EMBL/GenBank/DDBJ databases">
        <authorList>
            <person name="Sun Q."/>
            <person name="Kim S."/>
        </authorList>
    </citation>
    <scope>NUCLEOTIDE SEQUENCE</scope>
    <source>
        <strain evidence="8">KCTC 12870</strain>
    </source>
</reference>
<dbReference type="InterPro" id="IPR018461">
    <property type="entry name" value="Na/H_Antiport_NhaC-like_C"/>
</dbReference>
<feature type="transmembrane region" description="Helical" evidence="6">
    <location>
        <begin position="82"/>
        <end position="99"/>
    </location>
</feature>
<keyword evidence="9" id="KW-1185">Reference proteome</keyword>
<reference evidence="8" key="1">
    <citation type="journal article" date="2014" name="Int. J. Syst. Evol. Microbiol.">
        <title>Complete genome sequence of Corynebacterium casei LMG S-19264T (=DSM 44701T), isolated from a smear-ripened cheese.</title>
        <authorList>
            <consortium name="US DOE Joint Genome Institute (JGI-PGF)"/>
            <person name="Walter F."/>
            <person name="Albersmeier A."/>
            <person name="Kalinowski J."/>
            <person name="Ruckert C."/>
        </authorList>
    </citation>
    <scope>NUCLEOTIDE SEQUENCE</scope>
    <source>
        <strain evidence="8">KCTC 12870</strain>
    </source>
</reference>
<evidence type="ECO:0000256" key="5">
    <source>
        <dbReference type="ARBA" id="ARBA00023136"/>
    </source>
</evidence>
<accession>A0A8J3DCU5</accession>
<protein>
    <submittedName>
        <fullName evidence="8">Sodium:proton antiporter</fullName>
    </submittedName>
</protein>
<dbReference type="PANTHER" id="PTHR43478">
    <property type="entry name" value="NA+/H+ ANTIPORTER-RELATED"/>
    <property type="match status" value="1"/>
</dbReference>
<dbReference type="Proteomes" id="UP000642829">
    <property type="component" value="Unassembled WGS sequence"/>
</dbReference>
<evidence type="ECO:0000313" key="8">
    <source>
        <dbReference type="EMBL" id="GHB90598.1"/>
    </source>
</evidence>
<feature type="domain" description="Na+/H+ antiporter NhaC-like C-terminal" evidence="7">
    <location>
        <begin position="261"/>
        <end position="538"/>
    </location>
</feature>
<feature type="transmembrane region" description="Helical" evidence="6">
    <location>
        <begin position="529"/>
        <end position="550"/>
    </location>
</feature>
<feature type="transmembrane region" description="Helical" evidence="6">
    <location>
        <begin position="239"/>
        <end position="257"/>
    </location>
</feature>
<keyword evidence="2" id="KW-1003">Cell membrane</keyword>
<keyword evidence="4 6" id="KW-1133">Transmembrane helix</keyword>
<gene>
    <name evidence="8" type="ORF">GCM10007047_01720</name>
</gene>
<feature type="transmembrane region" description="Helical" evidence="6">
    <location>
        <begin position="181"/>
        <end position="201"/>
    </location>
</feature>
<feature type="transmembrane region" description="Helical" evidence="6">
    <location>
        <begin position="423"/>
        <end position="441"/>
    </location>
</feature>
<feature type="transmembrane region" description="Helical" evidence="6">
    <location>
        <begin position="364"/>
        <end position="382"/>
    </location>
</feature>
<keyword evidence="3 6" id="KW-0812">Transmembrane</keyword>
<evidence type="ECO:0000259" key="7">
    <source>
        <dbReference type="Pfam" id="PF03553"/>
    </source>
</evidence>
<dbReference type="PANTHER" id="PTHR43478:SF1">
    <property type="entry name" value="NA+_H+ ANTIPORTER NHAC-LIKE C-TERMINAL DOMAIN-CONTAINING PROTEIN"/>
    <property type="match status" value="1"/>
</dbReference>
<feature type="transmembrane region" description="Helical" evidence="6">
    <location>
        <begin position="264"/>
        <end position="285"/>
    </location>
</feature>
<keyword evidence="5 6" id="KW-0472">Membrane</keyword>
<feature type="transmembrane region" description="Helical" evidence="6">
    <location>
        <begin position="394"/>
        <end position="411"/>
    </location>
</feature>
<evidence type="ECO:0000256" key="6">
    <source>
        <dbReference type="SAM" id="Phobius"/>
    </source>
</evidence>
<evidence type="ECO:0000256" key="3">
    <source>
        <dbReference type="ARBA" id="ARBA00022692"/>
    </source>
</evidence>
<dbReference type="AlphaFoldDB" id="A0A8J3DCU5"/>
<comment type="subcellular location">
    <subcellularLocation>
        <location evidence="1">Cell membrane</location>
        <topology evidence="1">Multi-pass membrane protein</topology>
    </subcellularLocation>
</comment>